<proteinExistence type="inferred from homology"/>
<protein>
    <submittedName>
        <fullName evidence="11">Urea transporter 1-like isoform X1</fullName>
    </submittedName>
</protein>
<evidence type="ECO:0000256" key="9">
    <source>
        <dbReference type="SAM" id="Phobius"/>
    </source>
</evidence>
<comment type="catalytic activity">
    <reaction evidence="7">
        <text>urea(in) = urea(out)</text>
        <dbReference type="Rhea" id="RHEA:32799"/>
        <dbReference type="ChEBI" id="CHEBI:16199"/>
    </reaction>
</comment>
<dbReference type="Pfam" id="PF03253">
    <property type="entry name" value="UT"/>
    <property type="match status" value="2"/>
</dbReference>
<feature type="transmembrane region" description="Helical" evidence="9">
    <location>
        <begin position="103"/>
        <end position="122"/>
    </location>
</feature>
<dbReference type="RefSeq" id="XP_026279422.2">
    <property type="nucleotide sequence ID" value="XM_026423637.2"/>
</dbReference>
<feature type="transmembrane region" description="Helical" evidence="9">
    <location>
        <begin position="410"/>
        <end position="431"/>
    </location>
</feature>
<name>A0A6J1SEH6_FRAOC</name>
<evidence type="ECO:0000256" key="3">
    <source>
        <dbReference type="ARBA" id="ARBA00022475"/>
    </source>
</evidence>
<dbReference type="KEGG" id="foc:113207197"/>
<feature type="transmembrane region" description="Helical" evidence="9">
    <location>
        <begin position="387"/>
        <end position="404"/>
    </location>
</feature>
<evidence type="ECO:0000256" key="1">
    <source>
        <dbReference type="ARBA" id="ARBA00004651"/>
    </source>
</evidence>
<feature type="transmembrane region" description="Helical" evidence="9">
    <location>
        <begin position="219"/>
        <end position="238"/>
    </location>
</feature>
<dbReference type="Gene3D" id="1.10.3430.10">
    <property type="entry name" value="Ammonium transporter AmtB like domains"/>
    <property type="match status" value="2"/>
</dbReference>
<feature type="transmembrane region" description="Helical" evidence="9">
    <location>
        <begin position="363"/>
        <end position="382"/>
    </location>
</feature>
<dbReference type="PANTHER" id="PTHR10464">
    <property type="entry name" value="UREA TRANSPORTER"/>
    <property type="match status" value="1"/>
</dbReference>
<evidence type="ECO:0000256" key="5">
    <source>
        <dbReference type="ARBA" id="ARBA00022989"/>
    </source>
</evidence>
<keyword evidence="10" id="KW-1185">Reference proteome</keyword>
<dbReference type="InterPro" id="IPR004937">
    <property type="entry name" value="Urea_transporter"/>
</dbReference>
<feature type="compositionally biased region" description="Acidic residues" evidence="8">
    <location>
        <begin position="458"/>
        <end position="467"/>
    </location>
</feature>
<keyword evidence="6 9" id="KW-0472">Membrane</keyword>
<dbReference type="GO" id="GO:0015204">
    <property type="term" value="F:urea transmembrane transporter activity"/>
    <property type="evidence" value="ECO:0007669"/>
    <property type="project" value="InterPro"/>
</dbReference>
<accession>A0A6J1SEH6</accession>
<keyword evidence="4 9" id="KW-0812">Transmembrane</keyword>
<evidence type="ECO:0000256" key="7">
    <source>
        <dbReference type="ARBA" id="ARBA00033993"/>
    </source>
</evidence>
<evidence type="ECO:0000256" key="2">
    <source>
        <dbReference type="ARBA" id="ARBA00005914"/>
    </source>
</evidence>
<dbReference type="GeneID" id="113207197"/>
<reference evidence="11" key="1">
    <citation type="submission" date="2025-08" db="UniProtKB">
        <authorList>
            <consortium name="RefSeq"/>
        </authorList>
    </citation>
    <scope>IDENTIFICATION</scope>
    <source>
        <tissue evidence="11">Whole organism</tissue>
    </source>
</reference>
<dbReference type="OrthoDB" id="426293at2759"/>
<dbReference type="GO" id="GO:0005886">
    <property type="term" value="C:plasma membrane"/>
    <property type="evidence" value="ECO:0007669"/>
    <property type="project" value="UniProtKB-SubCell"/>
</dbReference>
<dbReference type="Proteomes" id="UP000504606">
    <property type="component" value="Unplaced"/>
</dbReference>
<evidence type="ECO:0000256" key="6">
    <source>
        <dbReference type="ARBA" id="ARBA00023136"/>
    </source>
</evidence>
<evidence type="ECO:0000256" key="8">
    <source>
        <dbReference type="SAM" id="MobiDB-lite"/>
    </source>
</evidence>
<gene>
    <name evidence="11" type="primary">LOC113207197</name>
</gene>
<evidence type="ECO:0000313" key="11">
    <source>
        <dbReference type="RefSeq" id="XP_026279422.2"/>
    </source>
</evidence>
<dbReference type="InterPro" id="IPR029020">
    <property type="entry name" value="Ammonium/urea_transptr"/>
</dbReference>
<keyword evidence="5 9" id="KW-1133">Transmembrane helix</keyword>
<dbReference type="AlphaFoldDB" id="A0A6J1SEH6"/>
<feature type="region of interest" description="Disordered" evidence="8">
    <location>
        <begin position="458"/>
        <end position="478"/>
    </location>
</feature>
<keyword evidence="3" id="KW-1003">Cell membrane</keyword>
<feature type="transmembrane region" description="Helical" evidence="9">
    <location>
        <begin position="161"/>
        <end position="184"/>
    </location>
</feature>
<evidence type="ECO:0000313" key="10">
    <source>
        <dbReference type="Proteomes" id="UP000504606"/>
    </source>
</evidence>
<evidence type="ECO:0000256" key="4">
    <source>
        <dbReference type="ARBA" id="ARBA00022692"/>
    </source>
</evidence>
<sequence length="478" mass="49746">MPENRRFGVPRDGHWLHYVGDCGAAAGFLESRSPATGWVLVMFLDALLRSFGQVRPSGCRAEPVGVVTAPVTPSPAPPYQLVLANNPLSGAVVLTALCAVQPWAGLAALSCASIAILVAAAAGQQRGAVSAGMASCAAALLGAATVCLLQPEALDGRVWTLLYAAAVVSVYVTSSLNTLVSAVLPPAWWGTARPSGGFSRPQSDDVEQVWNPPPGKGPWPPLFALPYSLLQLVFFLCLMHSEGGLLLRPLGPTGAPGDVLNVTEETTLAATAVPTASADVNVTRVREFYDIDHLDWGQMFQGVLVSASQVVAMEDPAVSAAVYIALLLFSPVAACAALAGAFLGSLAGVGLLEPPYTDVYRGLWGVNGLLSMWAISAHSFVLSWHSLAAGAACTLLGAGLQAALGAPLRAAGLPVLLLPHSLSALVFLLVASSARTAFVRPAVLSFPEKHKYDFWTEHEDETDGDDDVTSKRPASPAD</sequence>
<feature type="transmembrane region" description="Helical" evidence="9">
    <location>
        <begin position="320"/>
        <end position="343"/>
    </location>
</feature>
<organism evidence="10 11">
    <name type="scientific">Frankliniella occidentalis</name>
    <name type="common">Western flower thrips</name>
    <name type="synonym">Euthrips occidentalis</name>
    <dbReference type="NCBI Taxonomy" id="133901"/>
    <lineage>
        <taxon>Eukaryota</taxon>
        <taxon>Metazoa</taxon>
        <taxon>Ecdysozoa</taxon>
        <taxon>Arthropoda</taxon>
        <taxon>Hexapoda</taxon>
        <taxon>Insecta</taxon>
        <taxon>Pterygota</taxon>
        <taxon>Neoptera</taxon>
        <taxon>Paraneoptera</taxon>
        <taxon>Thysanoptera</taxon>
        <taxon>Terebrantia</taxon>
        <taxon>Thripoidea</taxon>
        <taxon>Thripidae</taxon>
        <taxon>Frankliniella</taxon>
    </lineage>
</organism>
<comment type="similarity">
    <text evidence="2">Belongs to the urea transporter family.</text>
</comment>
<comment type="subcellular location">
    <subcellularLocation>
        <location evidence="1">Cell membrane</location>
        <topology evidence="1">Multi-pass membrane protein</topology>
    </subcellularLocation>
</comment>
<feature type="transmembrane region" description="Helical" evidence="9">
    <location>
        <begin position="128"/>
        <end position="149"/>
    </location>
</feature>
<dbReference type="PANTHER" id="PTHR10464:SF4">
    <property type="entry name" value="UREA TRANSPORTER"/>
    <property type="match status" value="1"/>
</dbReference>